<dbReference type="InterPro" id="IPR013702">
    <property type="entry name" value="FIST_domain_N"/>
</dbReference>
<proteinExistence type="predicted"/>
<evidence type="ECO:0000259" key="1">
    <source>
        <dbReference type="SMART" id="SM00897"/>
    </source>
</evidence>
<name>A0A3B1DG58_9ZZZZ</name>
<dbReference type="SMART" id="SM00897">
    <property type="entry name" value="FIST"/>
    <property type="match status" value="1"/>
</dbReference>
<dbReference type="Pfam" id="PF10442">
    <property type="entry name" value="FIST_C"/>
    <property type="match status" value="1"/>
</dbReference>
<evidence type="ECO:0000259" key="2">
    <source>
        <dbReference type="SMART" id="SM01204"/>
    </source>
</evidence>
<dbReference type="AlphaFoldDB" id="A0A3B1DG58"/>
<gene>
    <name evidence="3" type="ORF">MNBD_UNCLBAC01-1675</name>
</gene>
<protein>
    <recommendedName>
        <fullName evidence="4">FIST domain-containing protein</fullName>
    </recommendedName>
</protein>
<feature type="domain" description="FIST" evidence="1">
    <location>
        <begin position="33"/>
        <end position="229"/>
    </location>
</feature>
<evidence type="ECO:0000313" key="3">
    <source>
        <dbReference type="EMBL" id="VAX37851.1"/>
    </source>
</evidence>
<dbReference type="PANTHER" id="PTHR40252:SF2">
    <property type="entry name" value="BLR0328 PROTEIN"/>
    <property type="match status" value="1"/>
</dbReference>
<dbReference type="InterPro" id="IPR019494">
    <property type="entry name" value="FIST_C"/>
</dbReference>
<dbReference type="EMBL" id="UOGJ01000138">
    <property type="protein sequence ID" value="VAX37851.1"/>
    <property type="molecule type" value="Genomic_DNA"/>
</dbReference>
<sequence>MSSHIGIGFSKDPDIIKAAQQAAMEIKTKLGENPIGFVLFLTTVHYPSEQTLPIIQNILNPPKIIGSSTAGIILSKTVETQGIAILAISSDEIHFGVSSTNKITNENILQEGKQLALDSLSDLGPHSRQTFLCFIDGNIQDNSLFLKGLQETFGNLFPIIGAGSSDDFQFMNTFQIFQKKILTSAATGVIFGGQTSLGIGGGHGWRPLGKPRRVTESQGNIIKKINNKKAALLYEEYFEDEAKHFYSQKLNQTTILYPLGVFNPGSNSYLLRNAVDILEDGSIVCQGNVPKNSEVHIMLGNKDACKQAAIQAAKEAKKNFSGKKIKLILIFESMTRLKLLGRTAKQEIFQIKEIFEENIPIFGMYSYGEIYPFETSGKIKRPHLQNESIIVIAIG</sequence>
<dbReference type="SMART" id="SM01204">
    <property type="entry name" value="FIST_C"/>
    <property type="match status" value="1"/>
</dbReference>
<evidence type="ECO:0008006" key="4">
    <source>
        <dbReference type="Google" id="ProtNLM"/>
    </source>
</evidence>
<accession>A0A3B1DG58</accession>
<reference evidence="3" key="1">
    <citation type="submission" date="2018-06" db="EMBL/GenBank/DDBJ databases">
        <authorList>
            <person name="Zhirakovskaya E."/>
        </authorList>
    </citation>
    <scope>NUCLEOTIDE SEQUENCE</scope>
</reference>
<dbReference type="Pfam" id="PF08495">
    <property type="entry name" value="FIST"/>
    <property type="match status" value="1"/>
</dbReference>
<dbReference type="PANTHER" id="PTHR40252">
    <property type="entry name" value="BLR0328 PROTEIN"/>
    <property type="match status" value="1"/>
</dbReference>
<organism evidence="3">
    <name type="scientific">hydrothermal vent metagenome</name>
    <dbReference type="NCBI Taxonomy" id="652676"/>
    <lineage>
        <taxon>unclassified sequences</taxon>
        <taxon>metagenomes</taxon>
        <taxon>ecological metagenomes</taxon>
    </lineage>
</organism>
<feature type="domain" description="FIST C-domain" evidence="2">
    <location>
        <begin position="230"/>
        <end position="373"/>
    </location>
</feature>